<dbReference type="PaxDb" id="6945-B7P819"/>
<dbReference type="EMBL" id="DS654824">
    <property type="protein sequence ID" value="EEC02741.1"/>
    <property type="molecule type" value="Genomic_DNA"/>
</dbReference>
<evidence type="ECO:0000256" key="4">
    <source>
        <dbReference type="ARBA" id="ARBA00022723"/>
    </source>
</evidence>
<dbReference type="EMBL" id="ABJB010169479">
    <property type="status" value="NOT_ANNOTATED_CDS"/>
    <property type="molecule type" value="Genomic_DNA"/>
</dbReference>
<dbReference type="STRING" id="6945.B7P819"/>
<dbReference type="HOGENOM" id="CLU_1086959_0_0_1"/>
<dbReference type="EMBL" id="ABJB010849259">
    <property type="status" value="NOT_ANNOTATED_CDS"/>
    <property type="molecule type" value="Genomic_DNA"/>
</dbReference>
<dbReference type="PANTHER" id="PTHR11465:SF9">
    <property type="entry name" value="CATALASE"/>
    <property type="match status" value="1"/>
</dbReference>
<evidence type="ECO:0000313" key="10">
    <source>
        <dbReference type="Proteomes" id="UP000001555"/>
    </source>
</evidence>
<dbReference type="InterPro" id="IPR018028">
    <property type="entry name" value="Catalase"/>
</dbReference>
<evidence type="ECO:0000256" key="3">
    <source>
        <dbReference type="ARBA" id="ARBA00022617"/>
    </source>
</evidence>
<dbReference type="Proteomes" id="UP000001555">
    <property type="component" value="Unassembled WGS sequence"/>
</dbReference>
<dbReference type="InterPro" id="IPR011614">
    <property type="entry name" value="Catalase_core"/>
</dbReference>
<evidence type="ECO:0000256" key="5">
    <source>
        <dbReference type="ARBA" id="ARBA00023002"/>
    </source>
</evidence>
<dbReference type="GO" id="GO:0020037">
    <property type="term" value="F:heme binding"/>
    <property type="evidence" value="ECO:0007669"/>
    <property type="project" value="InterPro"/>
</dbReference>
<evidence type="ECO:0000256" key="2">
    <source>
        <dbReference type="ARBA" id="ARBA00022559"/>
    </source>
</evidence>
<evidence type="ECO:0000259" key="7">
    <source>
        <dbReference type="SMART" id="SM01060"/>
    </source>
</evidence>
<dbReference type="EMBL" id="ABJB011079555">
    <property type="status" value="NOT_ANNOTATED_CDS"/>
    <property type="molecule type" value="Genomic_DNA"/>
</dbReference>
<dbReference type="PROSITE" id="PS00437">
    <property type="entry name" value="CATALASE_1"/>
    <property type="match status" value="1"/>
</dbReference>
<dbReference type="PRINTS" id="PR00067">
    <property type="entry name" value="CATALASE"/>
</dbReference>
<organism>
    <name type="scientific">Ixodes scapularis</name>
    <name type="common">Black-legged tick</name>
    <name type="synonym">Deer tick</name>
    <dbReference type="NCBI Taxonomy" id="6945"/>
    <lineage>
        <taxon>Eukaryota</taxon>
        <taxon>Metazoa</taxon>
        <taxon>Ecdysozoa</taxon>
        <taxon>Arthropoda</taxon>
        <taxon>Chelicerata</taxon>
        <taxon>Arachnida</taxon>
        <taxon>Acari</taxon>
        <taxon>Parasitiformes</taxon>
        <taxon>Ixodida</taxon>
        <taxon>Ixodoidea</taxon>
        <taxon>Ixodidae</taxon>
        <taxon>Ixodinae</taxon>
        <taxon>Ixodes</taxon>
    </lineage>
</organism>
<protein>
    <submittedName>
        <fullName evidence="8 9">Catalase, putative</fullName>
        <ecNumber evidence="8">1.11.1.6</ecNumber>
    </submittedName>
</protein>
<dbReference type="EC" id="1.11.1.6" evidence="8"/>
<dbReference type="InParanoid" id="B7P819"/>
<keyword evidence="11" id="KW-1267">Proteomics identification</keyword>
<dbReference type="FunCoup" id="B7P819">
    <property type="interactions" value="1069"/>
</dbReference>
<evidence type="ECO:0000256" key="6">
    <source>
        <dbReference type="ARBA" id="ARBA00023004"/>
    </source>
</evidence>
<reference evidence="8 10" key="1">
    <citation type="submission" date="2008-03" db="EMBL/GenBank/DDBJ databases">
        <title>Annotation of Ixodes scapularis.</title>
        <authorList>
            <consortium name="Ixodes scapularis Genome Project Consortium"/>
            <person name="Caler E."/>
            <person name="Hannick L.I."/>
            <person name="Bidwell S."/>
            <person name="Joardar V."/>
            <person name="Thiagarajan M."/>
            <person name="Amedeo P."/>
            <person name="Galinsky K.J."/>
            <person name="Schobel S."/>
            <person name="Inman J."/>
            <person name="Hostetler J."/>
            <person name="Miller J."/>
            <person name="Hammond M."/>
            <person name="Megy K."/>
            <person name="Lawson D."/>
            <person name="Kodira C."/>
            <person name="Sutton G."/>
            <person name="Meyer J."/>
            <person name="Hill C.A."/>
            <person name="Birren B."/>
            <person name="Nene V."/>
            <person name="Collins F."/>
            <person name="Alarcon-Chaidez F."/>
            <person name="Wikel S."/>
            <person name="Strausberg R."/>
        </authorList>
    </citation>
    <scope>NUCLEOTIDE SEQUENCE [LARGE SCALE GENOMIC DNA]</scope>
    <source>
        <strain evidence="10">Wikel</strain>
        <strain evidence="8">Wikel colony</strain>
    </source>
</reference>
<evidence type="ECO:0000313" key="8">
    <source>
        <dbReference type="EMBL" id="EEC02741.1"/>
    </source>
</evidence>
<dbReference type="EMBL" id="ABJB010118595">
    <property type="status" value="NOT_ANNOTATED_CDS"/>
    <property type="molecule type" value="Genomic_DNA"/>
</dbReference>
<dbReference type="PROSITE" id="PS51402">
    <property type="entry name" value="CATALASE_3"/>
    <property type="match status" value="1"/>
</dbReference>
<keyword evidence="6" id="KW-0408">Iron</keyword>
<dbReference type="SMART" id="SM01060">
    <property type="entry name" value="Catalase"/>
    <property type="match status" value="1"/>
</dbReference>
<evidence type="ECO:0000313" key="9">
    <source>
        <dbReference type="EnsemblMetazoa" id="ISCW017124-PA"/>
    </source>
</evidence>
<accession>B7P819</accession>
<dbReference type="Pfam" id="PF00199">
    <property type="entry name" value="Catalase"/>
    <property type="match status" value="2"/>
</dbReference>
<dbReference type="OrthoDB" id="6880011at2759"/>
<dbReference type="GO" id="GO:0006979">
    <property type="term" value="P:response to oxidative stress"/>
    <property type="evidence" value="ECO:0007669"/>
    <property type="project" value="InterPro"/>
</dbReference>
<keyword evidence="5 8" id="KW-0560">Oxidoreductase</keyword>
<feature type="domain" description="Catalase core" evidence="7">
    <location>
        <begin position="36"/>
        <end position="212"/>
    </location>
</feature>
<dbReference type="FunFam" id="2.40.180.10:FF:000027">
    <property type="entry name" value="Catalase, putative"/>
    <property type="match status" value="1"/>
</dbReference>
<keyword evidence="10" id="KW-1185">Reference proteome</keyword>
<dbReference type="InterPro" id="IPR020835">
    <property type="entry name" value="Catalase_sf"/>
</dbReference>
<dbReference type="VEuPathDB" id="VectorBase:ISCW017124"/>
<evidence type="ECO:0000256" key="1">
    <source>
        <dbReference type="ARBA" id="ARBA00005329"/>
    </source>
</evidence>
<keyword evidence="3" id="KW-0349">Heme</keyword>
<keyword evidence="2 8" id="KW-0575">Peroxidase</keyword>
<name>B7P819_IXOSC</name>
<keyword evidence="4" id="KW-0479">Metal-binding</keyword>
<proteinExistence type="evidence at protein level"/>
<dbReference type="EMBL" id="ABJB010442504">
    <property type="status" value="NOT_ANNOTATED_CDS"/>
    <property type="molecule type" value="Genomic_DNA"/>
</dbReference>
<dbReference type="AlphaFoldDB" id="B7P819"/>
<dbReference type="InterPro" id="IPR002226">
    <property type="entry name" value="Catalase_haem_BS"/>
</dbReference>
<dbReference type="EMBL" id="ABJB010466778">
    <property type="status" value="NOT_ANNOTATED_CDS"/>
    <property type="molecule type" value="Genomic_DNA"/>
</dbReference>
<gene>
    <name evidence="8" type="ORF">IscW_ISCW017124</name>
</gene>
<sequence>MRERIPERVVHAKGAGAFGYLEITHDISKYCKAAIFNQVGRRLRSPFASPLERIPERVVHAKGAGAFGYLEITHDITKYCKAAIFNQVGKKTPLAIRFSTVWPHKEFPLIPVGRLVLDRNPKNYFLEVEQIAFCPANLVPGVEPSPDKMLQGRLFSYSDTHRHRLGPNFVQIPVNCPYKARVATYQRDGFMTVTNNEEGAPNYFPNSFSGPVDHPKYKEHVTQASGDVDRWNSGDEDNFSQPGNFYKVITGLSREI</sequence>
<dbReference type="Gene3D" id="2.40.180.10">
    <property type="entry name" value="Catalase core domain"/>
    <property type="match status" value="3"/>
</dbReference>
<dbReference type="PANTHER" id="PTHR11465">
    <property type="entry name" value="CATALASE"/>
    <property type="match status" value="1"/>
</dbReference>
<evidence type="ECO:0007829" key="11">
    <source>
        <dbReference type="PeptideAtlas" id="B7P819"/>
    </source>
</evidence>
<reference evidence="9" key="2">
    <citation type="submission" date="2020-05" db="UniProtKB">
        <authorList>
            <consortium name="EnsemblMetazoa"/>
        </authorList>
    </citation>
    <scope>IDENTIFICATION</scope>
    <source>
        <strain evidence="9">wikel</strain>
    </source>
</reference>
<dbReference type="SUPFAM" id="SSF56634">
    <property type="entry name" value="Heme-dependent catalase-like"/>
    <property type="match status" value="3"/>
</dbReference>
<dbReference type="GO" id="GO:0004096">
    <property type="term" value="F:catalase activity"/>
    <property type="evidence" value="ECO:0007669"/>
    <property type="project" value="UniProtKB-EC"/>
</dbReference>
<dbReference type="VEuPathDB" id="VectorBase:ISCP_027059"/>
<dbReference type="GO" id="GO:0046872">
    <property type="term" value="F:metal ion binding"/>
    <property type="evidence" value="ECO:0007669"/>
    <property type="project" value="UniProtKB-KW"/>
</dbReference>
<dbReference type="EnsemblMetazoa" id="ISCW017124-RA">
    <property type="protein sequence ID" value="ISCW017124-PA"/>
    <property type="gene ID" value="ISCW017124"/>
</dbReference>
<comment type="similarity">
    <text evidence="1">Belongs to the catalase family.</text>
</comment>